<dbReference type="GO" id="GO:0006281">
    <property type="term" value="P:DNA repair"/>
    <property type="evidence" value="ECO:0007669"/>
    <property type="project" value="UniProtKB-ARBA"/>
</dbReference>
<evidence type="ECO:0000313" key="4">
    <source>
        <dbReference type="Proteomes" id="UP000821853"/>
    </source>
</evidence>
<dbReference type="OrthoDB" id="6488164at2759"/>
<proteinExistence type="predicted"/>
<reference evidence="3 4" key="1">
    <citation type="journal article" date="2020" name="Cell">
        <title>Large-Scale Comparative Analyses of Tick Genomes Elucidate Their Genetic Diversity and Vector Capacities.</title>
        <authorList>
            <consortium name="Tick Genome and Microbiome Consortium (TIGMIC)"/>
            <person name="Jia N."/>
            <person name="Wang J."/>
            <person name="Shi W."/>
            <person name="Du L."/>
            <person name="Sun Y."/>
            <person name="Zhan W."/>
            <person name="Jiang J.F."/>
            <person name="Wang Q."/>
            <person name="Zhang B."/>
            <person name="Ji P."/>
            <person name="Bell-Sakyi L."/>
            <person name="Cui X.M."/>
            <person name="Yuan T.T."/>
            <person name="Jiang B.G."/>
            <person name="Yang W.F."/>
            <person name="Lam T.T."/>
            <person name="Chang Q.C."/>
            <person name="Ding S.J."/>
            <person name="Wang X.J."/>
            <person name="Zhu J.G."/>
            <person name="Ruan X.D."/>
            <person name="Zhao L."/>
            <person name="Wei J.T."/>
            <person name="Ye R.Z."/>
            <person name="Que T.C."/>
            <person name="Du C.H."/>
            <person name="Zhou Y.H."/>
            <person name="Cheng J.X."/>
            <person name="Dai P.F."/>
            <person name="Guo W.B."/>
            <person name="Han X.H."/>
            <person name="Huang E.J."/>
            <person name="Li L.F."/>
            <person name="Wei W."/>
            <person name="Gao Y.C."/>
            <person name="Liu J.Z."/>
            <person name="Shao H.Z."/>
            <person name="Wang X."/>
            <person name="Wang C.C."/>
            <person name="Yang T.C."/>
            <person name="Huo Q.B."/>
            <person name="Li W."/>
            <person name="Chen H.Y."/>
            <person name="Chen S.E."/>
            <person name="Zhou L.G."/>
            <person name="Ni X.B."/>
            <person name="Tian J.H."/>
            <person name="Sheng Y."/>
            <person name="Liu T."/>
            <person name="Pan Y.S."/>
            <person name="Xia L.Y."/>
            <person name="Li J."/>
            <person name="Zhao F."/>
            <person name="Cao W.C."/>
        </authorList>
    </citation>
    <scope>NUCLEOTIDE SEQUENCE [LARGE SCALE GENOMIC DNA]</scope>
    <source>
        <strain evidence="3">HaeL-2018</strain>
    </source>
</reference>
<dbReference type="PROSITE" id="PS50966">
    <property type="entry name" value="ZF_SWIM"/>
    <property type="match status" value="1"/>
</dbReference>
<evidence type="ECO:0000259" key="2">
    <source>
        <dbReference type="PROSITE" id="PS50966"/>
    </source>
</evidence>
<keyword evidence="4" id="KW-1185">Reference proteome</keyword>
<dbReference type="PANTHER" id="PTHR47526:SF3">
    <property type="entry name" value="PHD-TYPE DOMAIN-CONTAINING PROTEIN"/>
    <property type="match status" value="1"/>
</dbReference>
<dbReference type="CDD" id="cd22343">
    <property type="entry name" value="PDDEXK_lambda_exonuclease-like"/>
    <property type="match status" value="1"/>
</dbReference>
<dbReference type="InterPro" id="IPR007527">
    <property type="entry name" value="Znf_SWIM"/>
</dbReference>
<protein>
    <recommendedName>
        <fullName evidence="2">SWIM-type domain-containing protein</fullName>
    </recommendedName>
</protein>
<keyword evidence="1" id="KW-0862">Zinc</keyword>
<evidence type="ECO:0000256" key="1">
    <source>
        <dbReference type="PROSITE-ProRule" id="PRU00325"/>
    </source>
</evidence>
<keyword evidence="1" id="KW-0863">Zinc-finger</keyword>
<gene>
    <name evidence="3" type="ORF">HPB48_020608</name>
</gene>
<comment type="caution">
    <text evidence="3">The sequence shown here is derived from an EMBL/GenBank/DDBJ whole genome shotgun (WGS) entry which is preliminary data.</text>
</comment>
<sequence length="470" mass="52712">MYGMSALNLFWIHSSPGDVHVKCKCFRSQKKTSKPYEVDVVLGPGGTVTRATCQCPAGRSGACSHSRAALHLLALLKQQGYTEPPPELSCTELPQQWRRPRSTPLAPMPLEFVDWRSVRQEGLMEPIYSKFYDARVTVESFNEVATSIRTLGSQLSSVCPSPFSRQLETGDLIESSSRMGPTPVDSPLEYLKPVVPHGFETLICPEVECTAPTTTTPTRPALFQSCTVWRHTSASCLPQQAAILEGLEITPADAAALEQNTRQQANSETWKEARSQRVTASSFGVVLKRPTWTDKGLQNFTSQKDLSRVRPIQYGICNEQPAVHRYVSVMKTRGHDVEAFRCGLVVDPSCPWLGASPDRLIFDPSETPMHGLLEVKCPYSQKGKSVSQIEEPFYMVKDHQGIFRLDRSHDYYFQVLGQMALAGLSWTDFAVFSDQFMIVERIRFCEQDWAVARPKLDNFFFSVLLPYLAK</sequence>
<keyword evidence="1" id="KW-0479">Metal-binding</keyword>
<evidence type="ECO:0000313" key="3">
    <source>
        <dbReference type="EMBL" id="KAH9374807.1"/>
    </source>
</evidence>
<dbReference type="EMBL" id="JABSTR010000007">
    <property type="protein sequence ID" value="KAH9374807.1"/>
    <property type="molecule type" value="Genomic_DNA"/>
</dbReference>
<feature type="domain" description="SWIM-type" evidence="2">
    <location>
        <begin position="36"/>
        <end position="74"/>
    </location>
</feature>
<dbReference type="InterPro" id="IPR011604">
    <property type="entry name" value="PDDEXK-like_dom_sf"/>
</dbReference>
<dbReference type="VEuPathDB" id="VectorBase:HLOH_060021"/>
<name>A0A9J6GJI3_HAELO</name>
<dbReference type="PANTHER" id="PTHR47526">
    <property type="entry name" value="ATP-DEPENDENT DNA HELICASE"/>
    <property type="match status" value="1"/>
</dbReference>
<dbReference type="InterPro" id="IPR019080">
    <property type="entry name" value="YqaJ_viral_recombinase"/>
</dbReference>
<organism evidence="3 4">
    <name type="scientific">Haemaphysalis longicornis</name>
    <name type="common">Bush tick</name>
    <dbReference type="NCBI Taxonomy" id="44386"/>
    <lineage>
        <taxon>Eukaryota</taxon>
        <taxon>Metazoa</taxon>
        <taxon>Ecdysozoa</taxon>
        <taxon>Arthropoda</taxon>
        <taxon>Chelicerata</taxon>
        <taxon>Arachnida</taxon>
        <taxon>Acari</taxon>
        <taxon>Parasitiformes</taxon>
        <taxon>Ixodida</taxon>
        <taxon>Ixodoidea</taxon>
        <taxon>Ixodidae</taxon>
        <taxon>Haemaphysalinae</taxon>
        <taxon>Haemaphysalis</taxon>
    </lineage>
</organism>
<dbReference type="Proteomes" id="UP000821853">
    <property type="component" value="Chromosome 5"/>
</dbReference>
<dbReference type="Pfam" id="PF09588">
    <property type="entry name" value="YqaJ"/>
    <property type="match status" value="1"/>
</dbReference>
<dbReference type="GO" id="GO:0008270">
    <property type="term" value="F:zinc ion binding"/>
    <property type="evidence" value="ECO:0007669"/>
    <property type="project" value="UniProtKB-KW"/>
</dbReference>
<dbReference type="OMA" id="EMQDAIH"/>
<dbReference type="Gene3D" id="3.90.320.10">
    <property type="match status" value="1"/>
</dbReference>
<dbReference type="AlphaFoldDB" id="A0A9J6GJI3"/>
<accession>A0A9J6GJI3</accession>
<dbReference type="InterPro" id="IPR011335">
    <property type="entry name" value="Restrct_endonuc-II-like"/>
</dbReference>
<dbReference type="SUPFAM" id="SSF52980">
    <property type="entry name" value="Restriction endonuclease-like"/>
    <property type="match status" value="1"/>
</dbReference>